<dbReference type="OrthoDB" id="1699231at2759"/>
<evidence type="ECO:0000256" key="5">
    <source>
        <dbReference type="ARBA" id="ARBA00022692"/>
    </source>
</evidence>
<keyword evidence="3 10" id="KW-0813">Transport</keyword>
<feature type="transmembrane region" description="Helical" evidence="10">
    <location>
        <begin position="36"/>
        <end position="57"/>
    </location>
</feature>
<comment type="caution">
    <text evidence="12">The sequence shown here is derived from an EMBL/GenBank/DDBJ whole genome shotgun (WGS) entry which is preliminary data.</text>
</comment>
<feature type="transmembrane region" description="Helical" evidence="10">
    <location>
        <begin position="221"/>
        <end position="241"/>
    </location>
</feature>
<dbReference type="GO" id="GO:0015369">
    <property type="term" value="F:calcium:proton antiporter activity"/>
    <property type="evidence" value="ECO:0007669"/>
    <property type="project" value="UniProtKB-UniRule"/>
</dbReference>
<feature type="transmembrane region" description="Helical" evidence="10">
    <location>
        <begin position="253"/>
        <end position="278"/>
    </location>
</feature>
<keyword evidence="13" id="KW-1185">Reference proteome</keyword>
<evidence type="ECO:0000256" key="2">
    <source>
        <dbReference type="ARBA" id="ARBA00008170"/>
    </source>
</evidence>
<keyword evidence="9 10" id="KW-0472">Membrane</keyword>
<dbReference type="Pfam" id="PF01699">
    <property type="entry name" value="Na_Ca_ex"/>
    <property type="match status" value="2"/>
</dbReference>
<dbReference type="NCBIfam" id="TIGR00378">
    <property type="entry name" value="cax"/>
    <property type="match status" value="1"/>
</dbReference>
<dbReference type="NCBIfam" id="TIGR00846">
    <property type="entry name" value="caca2"/>
    <property type="match status" value="1"/>
</dbReference>
<keyword evidence="6 10" id="KW-0106">Calcium</keyword>
<sequence length="333" mass="35542">MGTSHNFWLNFLGIIPLAKILGFATEELALRTNQTIGGLLNATFGNAVEVLVSVIALNNGMVGVVQSSLLGSILSNMLLVLGFCFLLGGATRSQQEFNPTAANTSSALLSIAVLSLLVPAAFVSSLKDKESDVMGSVLTLSRLTAVILLVIYALFLFFQLRTHAHLYEETNSEEHEVEIPSVTGPFAVVLLLSSTICVAINSDYLVASIEGLSHSWGLSQTFVGLVLLPIVGNAAEHVSAVTCAMKNKMELSLGIAVGSSTQIALLVTPLLVVIGWIIGQPMTLFFEAFDTVVLFISVLIVNYLINDGRSNWLEGAMLLAAYAIIAIAYYMMP</sequence>
<dbReference type="AlphaFoldDB" id="A0A1Y2HXP2"/>
<keyword evidence="4 10" id="KW-0109">Calcium transport</keyword>
<dbReference type="InterPro" id="IPR004837">
    <property type="entry name" value="NaCa_Exmemb"/>
</dbReference>
<name>A0A1Y2HXP2_9FUNG</name>
<evidence type="ECO:0000256" key="3">
    <source>
        <dbReference type="ARBA" id="ARBA00022448"/>
    </source>
</evidence>
<dbReference type="Gene3D" id="1.20.1420.30">
    <property type="entry name" value="NCX, central ion-binding region"/>
    <property type="match status" value="1"/>
</dbReference>
<feature type="transmembrane region" description="Helical" evidence="10">
    <location>
        <begin position="69"/>
        <end position="89"/>
    </location>
</feature>
<dbReference type="STRING" id="765915.A0A1Y2HXP2"/>
<keyword evidence="7 10" id="KW-1133">Transmembrane helix</keyword>
<evidence type="ECO:0000259" key="11">
    <source>
        <dbReference type="Pfam" id="PF01699"/>
    </source>
</evidence>
<dbReference type="GO" id="GO:0005774">
    <property type="term" value="C:vacuolar membrane"/>
    <property type="evidence" value="ECO:0007669"/>
    <property type="project" value="UniProtKB-SubCell"/>
</dbReference>
<protein>
    <recommendedName>
        <fullName evidence="10">Vacuolar calcium ion transporter</fullName>
    </recommendedName>
</protein>
<feature type="transmembrane region" description="Helical" evidence="10">
    <location>
        <begin position="284"/>
        <end position="305"/>
    </location>
</feature>
<evidence type="ECO:0000256" key="6">
    <source>
        <dbReference type="ARBA" id="ARBA00022837"/>
    </source>
</evidence>
<evidence type="ECO:0000313" key="12">
    <source>
        <dbReference type="EMBL" id="ORZ37912.1"/>
    </source>
</evidence>
<dbReference type="PANTHER" id="PTHR31503:SF22">
    <property type="entry name" value="VACUOLAR CALCIUM ION TRANSPORTER"/>
    <property type="match status" value="1"/>
</dbReference>
<gene>
    <name evidence="12" type="ORF">BCR44DRAFT_1013946</name>
</gene>
<feature type="transmembrane region" description="Helical" evidence="10">
    <location>
        <begin position="101"/>
        <end position="122"/>
    </location>
</feature>
<evidence type="ECO:0000256" key="1">
    <source>
        <dbReference type="ARBA" id="ARBA00004127"/>
    </source>
</evidence>
<feature type="transmembrane region" description="Helical" evidence="10">
    <location>
        <begin position="312"/>
        <end position="332"/>
    </location>
</feature>
<dbReference type="PANTHER" id="PTHR31503">
    <property type="entry name" value="VACUOLAR CALCIUM ION TRANSPORTER"/>
    <property type="match status" value="1"/>
</dbReference>
<organism evidence="12 13">
    <name type="scientific">Catenaria anguillulae PL171</name>
    <dbReference type="NCBI Taxonomy" id="765915"/>
    <lineage>
        <taxon>Eukaryota</taxon>
        <taxon>Fungi</taxon>
        <taxon>Fungi incertae sedis</taxon>
        <taxon>Blastocladiomycota</taxon>
        <taxon>Blastocladiomycetes</taxon>
        <taxon>Blastocladiales</taxon>
        <taxon>Catenariaceae</taxon>
        <taxon>Catenaria</taxon>
    </lineage>
</organism>
<evidence type="ECO:0000256" key="10">
    <source>
        <dbReference type="RuleBase" id="RU365028"/>
    </source>
</evidence>
<reference evidence="12 13" key="1">
    <citation type="submission" date="2016-07" db="EMBL/GenBank/DDBJ databases">
        <title>Pervasive Adenine N6-methylation of Active Genes in Fungi.</title>
        <authorList>
            <consortium name="DOE Joint Genome Institute"/>
            <person name="Mondo S.J."/>
            <person name="Dannebaum R.O."/>
            <person name="Kuo R.C."/>
            <person name="Labutti K."/>
            <person name="Haridas S."/>
            <person name="Kuo A."/>
            <person name="Salamov A."/>
            <person name="Ahrendt S.R."/>
            <person name="Lipzen A."/>
            <person name="Sullivan W."/>
            <person name="Andreopoulos W.B."/>
            <person name="Clum A."/>
            <person name="Lindquist E."/>
            <person name="Daum C."/>
            <person name="Ramamoorthy G.K."/>
            <person name="Gryganskyi A."/>
            <person name="Culley D."/>
            <person name="Magnuson J.K."/>
            <person name="James T.Y."/>
            <person name="O'Malley M.A."/>
            <person name="Stajich J.E."/>
            <person name="Spatafora J.W."/>
            <person name="Visel A."/>
            <person name="Grigoriev I.V."/>
        </authorList>
    </citation>
    <scope>NUCLEOTIDE SEQUENCE [LARGE SCALE GENOMIC DNA]</scope>
    <source>
        <strain evidence="12 13">PL171</strain>
    </source>
</reference>
<dbReference type="GO" id="GO:0006874">
    <property type="term" value="P:intracellular calcium ion homeostasis"/>
    <property type="evidence" value="ECO:0007669"/>
    <property type="project" value="TreeGrafter"/>
</dbReference>
<comment type="subcellular location">
    <subcellularLocation>
        <location evidence="1">Endomembrane system</location>
        <topology evidence="1">Multi-pass membrane protein</topology>
    </subcellularLocation>
    <subcellularLocation>
        <location evidence="10">Vacuole membrane</location>
    </subcellularLocation>
</comment>
<keyword evidence="10" id="KW-0926">Vacuole</keyword>
<keyword evidence="10" id="KW-0050">Antiport</keyword>
<feature type="transmembrane region" description="Helical" evidence="10">
    <location>
        <begin position="6"/>
        <end position="24"/>
    </location>
</feature>
<evidence type="ECO:0000313" key="13">
    <source>
        <dbReference type="Proteomes" id="UP000193411"/>
    </source>
</evidence>
<comment type="caution">
    <text evidence="10">Lacks conserved residue(s) required for the propagation of feature annotation.</text>
</comment>
<evidence type="ECO:0000256" key="7">
    <source>
        <dbReference type="ARBA" id="ARBA00022989"/>
    </source>
</evidence>
<dbReference type="EMBL" id="MCFL01000010">
    <property type="protein sequence ID" value="ORZ37912.1"/>
    <property type="molecule type" value="Genomic_DNA"/>
</dbReference>
<keyword evidence="5 10" id="KW-0812">Transmembrane</keyword>
<dbReference type="InterPro" id="IPR004713">
    <property type="entry name" value="CaH_exchang"/>
</dbReference>
<evidence type="ECO:0000256" key="4">
    <source>
        <dbReference type="ARBA" id="ARBA00022568"/>
    </source>
</evidence>
<dbReference type="InterPro" id="IPR044880">
    <property type="entry name" value="NCX_ion-bd_dom_sf"/>
</dbReference>
<comment type="function">
    <text evidence="10">Has a role in promoting intracellular calcium ion sequestration via the exchange of calcium ions for hydrogen ions across the vacuolar membrane. Involved also in manganese ion homeostasis via its uptake into the vacuole.</text>
</comment>
<keyword evidence="8 10" id="KW-0406">Ion transport</keyword>
<dbReference type="FunFam" id="1.20.1420.30:FF:000024">
    <property type="entry name" value="Calcium/proton exchanger, variant"/>
    <property type="match status" value="1"/>
</dbReference>
<comment type="similarity">
    <text evidence="2 10">Belongs to the Ca(2+):cation antiporter (CaCA) (TC 2.A.19) family.</text>
</comment>
<dbReference type="InterPro" id="IPR004798">
    <property type="entry name" value="CAX-like"/>
</dbReference>
<feature type="domain" description="Sodium/calcium exchanger membrane region" evidence="11">
    <location>
        <begin position="7"/>
        <end position="160"/>
    </location>
</feature>
<proteinExistence type="inferred from homology"/>
<accession>A0A1Y2HXP2</accession>
<feature type="transmembrane region" description="Helical" evidence="10">
    <location>
        <begin position="134"/>
        <end position="158"/>
    </location>
</feature>
<evidence type="ECO:0000256" key="8">
    <source>
        <dbReference type="ARBA" id="ARBA00023065"/>
    </source>
</evidence>
<dbReference type="Proteomes" id="UP000193411">
    <property type="component" value="Unassembled WGS sequence"/>
</dbReference>
<dbReference type="GO" id="GO:0012505">
    <property type="term" value="C:endomembrane system"/>
    <property type="evidence" value="ECO:0007669"/>
    <property type="project" value="UniProtKB-SubCell"/>
</dbReference>
<evidence type="ECO:0000256" key="9">
    <source>
        <dbReference type="ARBA" id="ARBA00023136"/>
    </source>
</evidence>
<feature type="domain" description="Sodium/calcium exchanger membrane region" evidence="11">
    <location>
        <begin position="187"/>
        <end position="328"/>
    </location>
</feature>